<evidence type="ECO:0000313" key="2">
    <source>
        <dbReference type="Proteomes" id="UP000237271"/>
    </source>
</evidence>
<sequence>MCLIQISTQPESFNKVVETFLASHVPTTVNEPPNYEQLEHALEMAYDRRQGRKLDGKSEEQALYEVAEVVEVEEEEEVKDVVMDHVFTVKNKDIKFVIVRT</sequence>
<protein>
    <submittedName>
        <fullName evidence="1">5'-nucleotidase</fullName>
    </submittedName>
</protein>
<dbReference type="OrthoDB" id="123058at2759"/>
<dbReference type="Proteomes" id="UP000237271">
    <property type="component" value="Unassembled WGS sequence"/>
</dbReference>
<dbReference type="AlphaFoldDB" id="A0A2P4YNP3"/>
<gene>
    <name evidence="1" type="ORF">PHPALM_2900</name>
</gene>
<comment type="caution">
    <text evidence="1">The sequence shown here is derived from an EMBL/GenBank/DDBJ whole genome shotgun (WGS) entry which is preliminary data.</text>
</comment>
<proteinExistence type="predicted"/>
<evidence type="ECO:0000313" key="1">
    <source>
        <dbReference type="EMBL" id="POM79433.1"/>
    </source>
</evidence>
<reference evidence="1 2" key="1">
    <citation type="journal article" date="2017" name="Genome Biol. Evol.">
        <title>Phytophthora megakarya and P. palmivora, closely related causal agents of cacao black pod rot, underwent increases in genome sizes and gene numbers by different mechanisms.</title>
        <authorList>
            <person name="Ali S.S."/>
            <person name="Shao J."/>
            <person name="Lary D.J."/>
            <person name="Kronmiller B."/>
            <person name="Shen D."/>
            <person name="Strem M.D."/>
            <person name="Amoako-Attah I."/>
            <person name="Akrofi A.Y."/>
            <person name="Begoude B.A."/>
            <person name="Ten Hoopen G.M."/>
            <person name="Coulibaly K."/>
            <person name="Kebe B.I."/>
            <person name="Melnick R.L."/>
            <person name="Guiltinan M.J."/>
            <person name="Tyler B.M."/>
            <person name="Meinhardt L.W."/>
            <person name="Bailey B.A."/>
        </authorList>
    </citation>
    <scope>NUCLEOTIDE SEQUENCE [LARGE SCALE GENOMIC DNA]</scope>
    <source>
        <strain evidence="2">sbr112.9</strain>
    </source>
</reference>
<name>A0A2P4YNP3_9STRA</name>
<accession>A0A2P4YNP3</accession>
<keyword evidence="2" id="KW-1185">Reference proteome</keyword>
<organism evidence="1 2">
    <name type="scientific">Phytophthora palmivora</name>
    <dbReference type="NCBI Taxonomy" id="4796"/>
    <lineage>
        <taxon>Eukaryota</taxon>
        <taxon>Sar</taxon>
        <taxon>Stramenopiles</taxon>
        <taxon>Oomycota</taxon>
        <taxon>Peronosporomycetes</taxon>
        <taxon>Peronosporales</taxon>
        <taxon>Peronosporaceae</taxon>
        <taxon>Phytophthora</taxon>
    </lineage>
</organism>
<dbReference type="EMBL" id="NCKW01001564">
    <property type="protein sequence ID" value="POM79433.1"/>
    <property type="molecule type" value="Genomic_DNA"/>
</dbReference>